<keyword evidence="1" id="KW-1133">Transmembrane helix</keyword>
<accession>A0A5P1FWS9</accession>
<dbReference type="InterPro" id="IPR038981">
    <property type="entry name" value="CID5/CID6"/>
</dbReference>
<dbReference type="Proteomes" id="UP000243459">
    <property type="component" value="Chromosome 1"/>
</dbReference>
<reference evidence="4" key="1">
    <citation type="journal article" date="2017" name="Nat. Commun.">
        <title>The asparagus genome sheds light on the origin and evolution of a young Y chromosome.</title>
        <authorList>
            <person name="Harkess A."/>
            <person name="Zhou J."/>
            <person name="Xu C."/>
            <person name="Bowers J.E."/>
            <person name="Van der Hulst R."/>
            <person name="Ayyampalayam S."/>
            <person name="Mercati F."/>
            <person name="Riccardi P."/>
            <person name="McKain M.R."/>
            <person name="Kakrana A."/>
            <person name="Tang H."/>
            <person name="Ray J."/>
            <person name="Groenendijk J."/>
            <person name="Arikit S."/>
            <person name="Mathioni S.M."/>
            <person name="Nakano M."/>
            <person name="Shan H."/>
            <person name="Telgmann-Rauber A."/>
            <person name="Kanno A."/>
            <person name="Yue Z."/>
            <person name="Chen H."/>
            <person name="Li W."/>
            <person name="Chen Y."/>
            <person name="Xu X."/>
            <person name="Zhang Y."/>
            <person name="Luo S."/>
            <person name="Chen H."/>
            <person name="Gao J."/>
            <person name="Mao Z."/>
            <person name="Pires J.C."/>
            <person name="Luo M."/>
            <person name="Kudrna D."/>
            <person name="Wing R.A."/>
            <person name="Meyers B.C."/>
            <person name="Yi K."/>
            <person name="Kong H."/>
            <person name="Lavrijsen P."/>
            <person name="Sunseri F."/>
            <person name="Falavigna A."/>
            <person name="Ye Y."/>
            <person name="Leebens-Mack J.H."/>
            <person name="Chen G."/>
        </authorList>
    </citation>
    <scope>NUCLEOTIDE SEQUENCE [LARGE SCALE GENOMIC DNA]</scope>
    <source>
        <strain evidence="4">cv. DH0086</strain>
    </source>
</reference>
<evidence type="ECO:0000313" key="3">
    <source>
        <dbReference type="EMBL" id="ONK81450.1"/>
    </source>
</evidence>
<keyword evidence="4" id="KW-1185">Reference proteome</keyword>
<name>A0A5P1FWS9_ASPOF</name>
<proteinExistence type="predicted"/>
<dbReference type="AlphaFoldDB" id="A0A5P1FWS9"/>
<keyword evidence="1" id="KW-0472">Membrane</keyword>
<sequence length="179" mass="20104">MNGNIVYTFGIMFFCKYEILLLIRSRFYPADNMMQGKSSLNAGAVPYIPSWKKSSDMESKSTKKIVGSEKHDCGEAAAYQLPDNASLEQSLEKLHVSDEASVHSYKISTEKQSMTDDTNMEICFLMTRFPGYSEKTLAELLDFNNGDLEDTIDLLEEFEAEHMESPGTSEVRHSGSPSK</sequence>
<feature type="transmembrane region" description="Helical" evidence="1">
    <location>
        <begin position="6"/>
        <end position="23"/>
    </location>
</feature>
<evidence type="ECO:0000313" key="4">
    <source>
        <dbReference type="Proteomes" id="UP000243459"/>
    </source>
</evidence>
<dbReference type="InterPro" id="IPR003892">
    <property type="entry name" value="CUE"/>
</dbReference>
<dbReference type="PANTHER" id="PTHR37252">
    <property type="entry name" value="POLYADENYLATE-BINDING PROTEIN-INTERACTING PROTEIN 6"/>
    <property type="match status" value="1"/>
</dbReference>
<dbReference type="EMBL" id="CM007381">
    <property type="protein sequence ID" value="ONK81450.1"/>
    <property type="molecule type" value="Genomic_DNA"/>
</dbReference>
<dbReference type="Gramene" id="ONK81450">
    <property type="protein sequence ID" value="ONK81450"/>
    <property type="gene ID" value="A4U43_C01F29220"/>
</dbReference>
<feature type="domain" description="CUE" evidence="2">
    <location>
        <begin position="117"/>
        <end position="160"/>
    </location>
</feature>
<dbReference type="OMA" id="ENSIEHQ"/>
<organism evidence="3 4">
    <name type="scientific">Asparagus officinalis</name>
    <name type="common">Garden asparagus</name>
    <dbReference type="NCBI Taxonomy" id="4686"/>
    <lineage>
        <taxon>Eukaryota</taxon>
        <taxon>Viridiplantae</taxon>
        <taxon>Streptophyta</taxon>
        <taxon>Embryophyta</taxon>
        <taxon>Tracheophyta</taxon>
        <taxon>Spermatophyta</taxon>
        <taxon>Magnoliopsida</taxon>
        <taxon>Liliopsida</taxon>
        <taxon>Asparagales</taxon>
        <taxon>Asparagaceae</taxon>
        <taxon>Asparagoideae</taxon>
        <taxon>Asparagus</taxon>
    </lineage>
</organism>
<keyword evidence="1" id="KW-0812">Transmembrane</keyword>
<dbReference type="GO" id="GO:0043130">
    <property type="term" value="F:ubiquitin binding"/>
    <property type="evidence" value="ECO:0007669"/>
    <property type="project" value="InterPro"/>
</dbReference>
<evidence type="ECO:0000259" key="2">
    <source>
        <dbReference type="PROSITE" id="PS51140"/>
    </source>
</evidence>
<dbReference type="PANTHER" id="PTHR37252:SF3">
    <property type="entry name" value="POLYADENYLATE-BINDING PROTEIN-INTERACTING PROTEIN 6"/>
    <property type="match status" value="1"/>
</dbReference>
<protein>
    <recommendedName>
        <fullName evidence="2">CUE domain-containing protein</fullName>
    </recommendedName>
</protein>
<evidence type="ECO:0000256" key="1">
    <source>
        <dbReference type="SAM" id="Phobius"/>
    </source>
</evidence>
<dbReference type="PROSITE" id="PS51140">
    <property type="entry name" value="CUE"/>
    <property type="match status" value="1"/>
</dbReference>
<gene>
    <name evidence="3" type="ORF">A4U43_C01F29220</name>
</gene>